<dbReference type="AlphaFoldDB" id="A0A1Q8SUM6"/>
<dbReference type="STRING" id="404433.BTW07_05650"/>
<comment type="caution">
    <text evidence="1">The sequence shown here is derived from an EMBL/GenBank/DDBJ whole genome shotgun (WGS) entry which is preliminary data.</text>
</comment>
<protein>
    <submittedName>
        <fullName evidence="1">Oxidoreductase</fullName>
    </submittedName>
</protein>
<dbReference type="OrthoDB" id="1550902at2"/>
<reference evidence="1 2" key="1">
    <citation type="submission" date="2016-12" db="EMBL/GenBank/DDBJ databases">
        <title>Draft genome sequences of strains Salinicola socius SMB35, Salinicola sp. MH3R3-1 and Chromohalobacter sp. SMB17 from the Verkhnekamsk potash mining region of Russia.</title>
        <authorList>
            <person name="Mavrodi D.V."/>
            <person name="Olsson B.E."/>
            <person name="Korsakova E.S."/>
            <person name="Pyankova A."/>
            <person name="Mavrodi O.V."/>
            <person name="Plotnikova E.G."/>
        </authorList>
    </citation>
    <scope>NUCLEOTIDE SEQUENCE [LARGE SCALE GENOMIC DNA]</scope>
    <source>
        <strain evidence="1 2">SMB35</strain>
    </source>
</reference>
<evidence type="ECO:0000313" key="2">
    <source>
        <dbReference type="Proteomes" id="UP000186878"/>
    </source>
</evidence>
<dbReference type="InterPro" id="IPR016912">
    <property type="entry name" value="Phage_P2_GpU"/>
</dbReference>
<dbReference type="Proteomes" id="UP000186878">
    <property type="component" value="Unassembled WGS sequence"/>
</dbReference>
<proteinExistence type="predicted"/>
<accession>A0A1Q8SUM6</accession>
<evidence type="ECO:0000313" key="1">
    <source>
        <dbReference type="EMBL" id="OLO05098.1"/>
    </source>
</evidence>
<organism evidence="1 2">
    <name type="scientific">Salinicola socius</name>
    <dbReference type="NCBI Taxonomy" id="404433"/>
    <lineage>
        <taxon>Bacteria</taxon>
        <taxon>Pseudomonadati</taxon>
        <taxon>Pseudomonadota</taxon>
        <taxon>Gammaproteobacteria</taxon>
        <taxon>Oceanospirillales</taxon>
        <taxon>Halomonadaceae</taxon>
        <taxon>Salinicola</taxon>
    </lineage>
</organism>
<dbReference type="PIRSF" id="PIRSF029208">
    <property type="entry name" value="Phage_tail_GPU"/>
    <property type="match status" value="1"/>
</dbReference>
<dbReference type="InterPro" id="IPR009734">
    <property type="entry name" value="Myoviridae_GpU"/>
</dbReference>
<sequence>MMMVYGMFVFSLSTAAYQDFKRQTQWRQSSLSRIGKRPAMQFLGPGSDTITLTGELYPEFTGGQSNLDQLRAMGDQGAAWPLIEGTGRMYGLYIIDSMDEGSDRHFRDGAAQHITFSLSLSRIDDDRRELLGTISETTFRAVTQALA</sequence>
<dbReference type="Pfam" id="PF06995">
    <property type="entry name" value="Phage_P2_GpU"/>
    <property type="match status" value="1"/>
</dbReference>
<dbReference type="RefSeq" id="WP_075569195.1">
    <property type="nucleotide sequence ID" value="NZ_MSDO01000005.1"/>
</dbReference>
<name>A0A1Q8SUM6_9GAMM</name>
<gene>
    <name evidence="1" type="ORF">BTW07_05650</name>
</gene>
<keyword evidence="2" id="KW-1185">Reference proteome</keyword>
<dbReference type="EMBL" id="MSDO01000005">
    <property type="protein sequence ID" value="OLO05098.1"/>
    <property type="molecule type" value="Genomic_DNA"/>
</dbReference>